<keyword evidence="1" id="KW-0732">Signal</keyword>
<evidence type="ECO:0008006" key="4">
    <source>
        <dbReference type="Google" id="ProtNLM"/>
    </source>
</evidence>
<sequence>MMHTAVHLALVLHVLCTCPIRLQVSLLRAKHHAGVVKHLVQCHKHKASISWILVFCLFLTLRHQLACFP</sequence>
<comment type="caution">
    <text evidence="2">The sequence shown here is derived from an EMBL/GenBank/DDBJ whole genome shotgun (WGS) entry which is preliminary data.</text>
</comment>
<dbReference type="Proteomes" id="UP001360953">
    <property type="component" value="Unassembled WGS sequence"/>
</dbReference>
<gene>
    <name evidence="2" type="ORF">J3D65DRAFT_642003</name>
</gene>
<organism evidence="2 3">
    <name type="scientific">Phyllosticta citribraziliensis</name>
    <dbReference type="NCBI Taxonomy" id="989973"/>
    <lineage>
        <taxon>Eukaryota</taxon>
        <taxon>Fungi</taxon>
        <taxon>Dikarya</taxon>
        <taxon>Ascomycota</taxon>
        <taxon>Pezizomycotina</taxon>
        <taxon>Dothideomycetes</taxon>
        <taxon>Dothideomycetes incertae sedis</taxon>
        <taxon>Botryosphaeriales</taxon>
        <taxon>Phyllostictaceae</taxon>
        <taxon>Phyllosticta</taxon>
    </lineage>
</organism>
<feature type="signal peptide" evidence="1">
    <location>
        <begin position="1"/>
        <end position="17"/>
    </location>
</feature>
<protein>
    <recommendedName>
        <fullName evidence="4">Secreted protein</fullName>
    </recommendedName>
</protein>
<proteinExistence type="predicted"/>
<dbReference type="EMBL" id="JBBPEH010000016">
    <property type="protein sequence ID" value="KAK7529455.1"/>
    <property type="molecule type" value="Genomic_DNA"/>
</dbReference>
<evidence type="ECO:0000256" key="1">
    <source>
        <dbReference type="SAM" id="SignalP"/>
    </source>
</evidence>
<dbReference type="RefSeq" id="XP_066649905.1">
    <property type="nucleotide sequence ID" value="XM_066801947.1"/>
</dbReference>
<dbReference type="GeneID" id="92034853"/>
<evidence type="ECO:0000313" key="3">
    <source>
        <dbReference type="Proteomes" id="UP001360953"/>
    </source>
</evidence>
<evidence type="ECO:0000313" key="2">
    <source>
        <dbReference type="EMBL" id="KAK7529455.1"/>
    </source>
</evidence>
<keyword evidence="3" id="KW-1185">Reference proteome</keyword>
<reference evidence="2 3" key="1">
    <citation type="submission" date="2024-04" db="EMBL/GenBank/DDBJ databases">
        <title>Phyllosticta paracitricarpa is synonymous to the EU quarantine fungus P. citricarpa based on phylogenomic analyses.</title>
        <authorList>
            <consortium name="Lawrence Berkeley National Laboratory"/>
            <person name="Van ingen-buijs V.A."/>
            <person name="Van westerhoven A.C."/>
            <person name="Haridas S."/>
            <person name="Skiadas P."/>
            <person name="Martin F."/>
            <person name="Groenewald J.Z."/>
            <person name="Crous P.W."/>
            <person name="Seidl M.F."/>
        </authorList>
    </citation>
    <scope>NUCLEOTIDE SEQUENCE [LARGE SCALE GENOMIC DNA]</scope>
    <source>
        <strain evidence="2 3">CPC 17464</strain>
    </source>
</reference>
<name>A0ABR1L6K4_9PEZI</name>
<accession>A0ABR1L6K4</accession>
<feature type="chain" id="PRO_5046498296" description="Secreted protein" evidence="1">
    <location>
        <begin position="18"/>
        <end position="69"/>
    </location>
</feature>